<dbReference type="AlphaFoldDB" id="A0A0F9YMF4"/>
<protein>
    <submittedName>
        <fullName evidence="1">Uncharacterized protein</fullName>
    </submittedName>
</protein>
<accession>A0A0F9YMF4</accession>
<gene>
    <name evidence="1" type="ORF">UR23_C0057G0006</name>
</gene>
<reference evidence="1 2" key="1">
    <citation type="journal article" date="2015" name="Nature">
        <title>rRNA introns, odd ribosomes, and small enigmatic genomes across a large radiation of phyla.</title>
        <authorList>
            <person name="Brown C.T."/>
            <person name="Hug L.A."/>
            <person name="Thomas B.C."/>
            <person name="Sharon I."/>
            <person name="Castelle C.J."/>
            <person name="Singh A."/>
            <person name="Wilkins M.J."/>
            <person name="Williams K.H."/>
            <person name="Banfield J.F."/>
        </authorList>
    </citation>
    <scope>NUCLEOTIDE SEQUENCE [LARGE SCALE GENOMIC DNA]</scope>
</reference>
<name>A0A0F9YMF4_9BACT</name>
<dbReference type="InterPro" id="IPR043733">
    <property type="entry name" value="DUF5677"/>
</dbReference>
<evidence type="ECO:0000313" key="1">
    <source>
        <dbReference type="EMBL" id="KKP32649.1"/>
    </source>
</evidence>
<evidence type="ECO:0000313" key="2">
    <source>
        <dbReference type="Proteomes" id="UP000034349"/>
    </source>
</evidence>
<sequence length="666" mass="77493">MRYYNTRDLAKILGYNDDSYIRRIINEGKLKAEKRGREWYVSEEEGWNYRTKYVIRSTFKNLFSFNHQLKLLVDGYLKKEIRNIGPKDALIAFTLAKAYKTHLAIMLLCKEGYGEDASILNRTIFELLITLLYILKDPTDERAYRYYAFDWILRERMFNYTEQKPELLLQLEQRELKPEVGDVSISEIKQMAKQVQTKYKYKGYNWSDKSLGKMAEEVGRNGQYKTMYRLSSQHTHSHSRVMNDYVKRTENGFINFAGISDNWVEEDLVMGFDFFSGIFAAASDRYGWKGEKELEPLFDKFIKTMEEINKDVKKTEKVEHYGGTGDKNRDVIGYTPDGEVDYFQCKRYERLSHSVLKGELDSLLEHVSSGNVKRPRRLCFVLSSPASADAKDQAKKYAVEKGLPEPAFWEPMILDKKVKKNAEALDNFFGISSEKEEEHLPQVDTTGLIAYGTHETRFTVVNHGNIPAVDCSWSLMGFGWPGYMSEPTVFDLNPGQKLDLRIAMQGQFMGKRPIKELRLHFKFRDSKNNWYYSERYLTPQLVPSGAFYRINAVAGKYFPARPLMSEFNIESIYPLDRTGLNETRLVSYTYNGTPKSLKINISATLSTVWQFTAEEIESALKELAEKRITQMIKMDKFEDDFNVNTYLKSTQKTGFEAYKELRDSLI</sequence>
<proteinExistence type="predicted"/>
<comment type="caution">
    <text evidence="1">The sequence shown here is derived from an EMBL/GenBank/DDBJ whole genome shotgun (WGS) entry which is preliminary data.</text>
</comment>
<dbReference type="Pfam" id="PF18928">
    <property type="entry name" value="DUF5677"/>
    <property type="match status" value="1"/>
</dbReference>
<organism evidence="1 2">
    <name type="scientific">Candidatus Roizmanbacteria bacterium GW2011_GWA2_32_13</name>
    <dbReference type="NCBI Taxonomy" id="1618475"/>
    <lineage>
        <taxon>Bacteria</taxon>
        <taxon>Candidatus Roizmaniibacteriota</taxon>
    </lineage>
</organism>
<dbReference type="EMBL" id="LBOK01000057">
    <property type="protein sequence ID" value="KKP32649.1"/>
    <property type="molecule type" value="Genomic_DNA"/>
</dbReference>
<dbReference type="Proteomes" id="UP000034349">
    <property type="component" value="Unassembled WGS sequence"/>
</dbReference>